<sequence>DRPEVTLPPWKRLDIALGPRDRRAHTYTRLLMEAEARMSREAWIRATDASDLVH</sequence>
<name>A0A699WPG8_TANCI</name>
<feature type="non-terminal residue" evidence="1">
    <location>
        <position position="1"/>
    </location>
</feature>
<feature type="non-terminal residue" evidence="1">
    <location>
        <position position="54"/>
    </location>
</feature>
<reference evidence="1" key="1">
    <citation type="journal article" date="2019" name="Sci. Rep.">
        <title>Draft genome of Tanacetum cinerariifolium, the natural source of mosquito coil.</title>
        <authorList>
            <person name="Yamashiro T."/>
            <person name="Shiraishi A."/>
            <person name="Satake H."/>
            <person name="Nakayama K."/>
        </authorList>
    </citation>
    <scope>NUCLEOTIDE SEQUENCE</scope>
</reference>
<gene>
    <name evidence="1" type="ORF">Tci_921601</name>
</gene>
<dbReference type="AlphaFoldDB" id="A0A699WPG8"/>
<protein>
    <submittedName>
        <fullName evidence="1">Uncharacterized protein</fullName>
    </submittedName>
</protein>
<accession>A0A699WPG8</accession>
<proteinExistence type="predicted"/>
<evidence type="ECO:0000313" key="1">
    <source>
        <dbReference type="EMBL" id="GFD49632.1"/>
    </source>
</evidence>
<dbReference type="EMBL" id="BKCJ011744959">
    <property type="protein sequence ID" value="GFD49632.1"/>
    <property type="molecule type" value="Genomic_DNA"/>
</dbReference>
<comment type="caution">
    <text evidence="1">The sequence shown here is derived from an EMBL/GenBank/DDBJ whole genome shotgun (WGS) entry which is preliminary data.</text>
</comment>
<organism evidence="1">
    <name type="scientific">Tanacetum cinerariifolium</name>
    <name type="common">Dalmatian daisy</name>
    <name type="synonym">Chrysanthemum cinerariifolium</name>
    <dbReference type="NCBI Taxonomy" id="118510"/>
    <lineage>
        <taxon>Eukaryota</taxon>
        <taxon>Viridiplantae</taxon>
        <taxon>Streptophyta</taxon>
        <taxon>Embryophyta</taxon>
        <taxon>Tracheophyta</taxon>
        <taxon>Spermatophyta</taxon>
        <taxon>Magnoliopsida</taxon>
        <taxon>eudicotyledons</taxon>
        <taxon>Gunneridae</taxon>
        <taxon>Pentapetalae</taxon>
        <taxon>asterids</taxon>
        <taxon>campanulids</taxon>
        <taxon>Asterales</taxon>
        <taxon>Asteraceae</taxon>
        <taxon>Asteroideae</taxon>
        <taxon>Anthemideae</taxon>
        <taxon>Anthemidinae</taxon>
        <taxon>Tanacetum</taxon>
    </lineage>
</organism>